<sequence length="315" mass="33489">MSFCPTCPAILPCGTGPCRFPCPPPNPCCQPCCPPPVPCTPCPPCNCKPVFRPCPAPVIPDVIPPIVPILPPCRPRRQPPCDSCQPPPPKPVCCPPVLPCCPPPEPCDPPPVCPCPEPSPCYQPVLPCCNPQCPPPILPKQRPICPRAPPAPYPCLPISRSHCPDCELDPVTRRRPLIVHDNVYDKRPSDAILAVGQPPKPIAAFDKATIAIDVIRGKRCQCCPEGLNVRGQPPGSDVYKANTVSTIKDPVTGSLDPSLSNENVLLIVQAQVTHPLKGPAAMTILAKRIVSTTEQPHDLAVDTLGPCGIPASAVR</sequence>
<evidence type="ECO:0000313" key="1">
    <source>
        <dbReference type="EMBL" id="CAH0724783.1"/>
    </source>
</evidence>
<name>A0A8J9VL73_9NEOP</name>
<organism evidence="1 2">
    <name type="scientific">Brenthis ino</name>
    <name type="common">lesser marbled fritillary</name>
    <dbReference type="NCBI Taxonomy" id="405034"/>
    <lineage>
        <taxon>Eukaryota</taxon>
        <taxon>Metazoa</taxon>
        <taxon>Ecdysozoa</taxon>
        <taxon>Arthropoda</taxon>
        <taxon>Hexapoda</taxon>
        <taxon>Insecta</taxon>
        <taxon>Pterygota</taxon>
        <taxon>Neoptera</taxon>
        <taxon>Endopterygota</taxon>
        <taxon>Lepidoptera</taxon>
        <taxon>Glossata</taxon>
        <taxon>Ditrysia</taxon>
        <taxon>Papilionoidea</taxon>
        <taxon>Nymphalidae</taxon>
        <taxon>Heliconiinae</taxon>
        <taxon>Argynnini</taxon>
        <taxon>Brenthis</taxon>
    </lineage>
</organism>
<feature type="non-terminal residue" evidence="1">
    <location>
        <position position="315"/>
    </location>
</feature>
<dbReference type="EMBL" id="OV170224">
    <property type="protein sequence ID" value="CAH0724783.1"/>
    <property type="molecule type" value="Genomic_DNA"/>
</dbReference>
<reference evidence="1" key="1">
    <citation type="submission" date="2021-12" db="EMBL/GenBank/DDBJ databases">
        <authorList>
            <person name="Martin H S."/>
        </authorList>
    </citation>
    <scope>NUCLEOTIDE SEQUENCE</scope>
</reference>
<proteinExistence type="predicted"/>
<keyword evidence="2" id="KW-1185">Reference proteome</keyword>
<evidence type="ECO:0000313" key="2">
    <source>
        <dbReference type="Proteomes" id="UP000838878"/>
    </source>
</evidence>
<dbReference type="OrthoDB" id="7482144at2759"/>
<protein>
    <submittedName>
        <fullName evidence="1">Uncharacterized protein</fullName>
    </submittedName>
</protein>
<dbReference type="Proteomes" id="UP000838878">
    <property type="component" value="Chromosome 4"/>
</dbReference>
<gene>
    <name evidence="1" type="ORF">BINO364_LOCUS10447</name>
</gene>
<dbReference type="AlphaFoldDB" id="A0A8J9VL73"/>
<dbReference type="PRINTS" id="PR01217">
    <property type="entry name" value="PRICHEXTENSN"/>
</dbReference>
<accession>A0A8J9VL73</accession>